<comment type="caution">
    <text evidence="2">The sequence shown here is derived from an EMBL/GenBank/DDBJ whole genome shotgun (WGS) entry which is preliminary data.</text>
</comment>
<reference evidence="3" key="1">
    <citation type="journal article" date="2019" name="Int. J. Syst. Evol. Microbiol.">
        <title>The Global Catalogue of Microorganisms (GCM) 10K type strain sequencing project: providing services to taxonomists for standard genome sequencing and annotation.</title>
        <authorList>
            <consortium name="The Broad Institute Genomics Platform"/>
            <consortium name="The Broad Institute Genome Sequencing Center for Infectious Disease"/>
            <person name="Wu L."/>
            <person name="Ma J."/>
        </authorList>
    </citation>
    <scope>NUCLEOTIDE SEQUENCE [LARGE SCALE GENOMIC DNA]</scope>
    <source>
        <strain evidence="3">KCTC 52168</strain>
    </source>
</reference>
<keyword evidence="1" id="KW-0812">Transmembrane</keyword>
<gene>
    <name evidence="2" type="ORF">ACFOEN_00785</name>
</gene>
<name>A0ABV7H140_9BURK</name>
<feature type="transmembrane region" description="Helical" evidence="1">
    <location>
        <begin position="12"/>
        <end position="36"/>
    </location>
</feature>
<feature type="transmembrane region" description="Helical" evidence="1">
    <location>
        <begin position="73"/>
        <end position="92"/>
    </location>
</feature>
<protein>
    <submittedName>
        <fullName evidence="2">Uncharacterized protein</fullName>
    </submittedName>
</protein>
<keyword evidence="3" id="KW-1185">Reference proteome</keyword>
<proteinExistence type="predicted"/>
<evidence type="ECO:0000313" key="3">
    <source>
        <dbReference type="Proteomes" id="UP001595556"/>
    </source>
</evidence>
<feature type="transmembrane region" description="Helical" evidence="1">
    <location>
        <begin position="99"/>
        <end position="121"/>
    </location>
</feature>
<keyword evidence="1" id="KW-1133">Transmembrane helix</keyword>
<feature type="transmembrane region" description="Helical" evidence="1">
    <location>
        <begin position="127"/>
        <end position="147"/>
    </location>
</feature>
<evidence type="ECO:0000313" key="2">
    <source>
        <dbReference type="EMBL" id="MFC3146170.1"/>
    </source>
</evidence>
<organism evidence="2 3">
    <name type="scientific">Piscinibacterium candidicorallinum</name>
    <dbReference type="NCBI Taxonomy" id="1793872"/>
    <lineage>
        <taxon>Bacteria</taxon>
        <taxon>Pseudomonadati</taxon>
        <taxon>Pseudomonadota</taxon>
        <taxon>Betaproteobacteria</taxon>
        <taxon>Burkholderiales</taxon>
        <taxon>Piscinibacterium</taxon>
    </lineage>
</organism>
<dbReference type="RefSeq" id="WP_377300453.1">
    <property type="nucleotide sequence ID" value="NZ_CP180191.1"/>
</dbReference>
<dbReference type="Proteomes" id="UP001595556">
    <property type="component" value="Unassembled WGS sequence"/>
</dbReference>
<accession>A0ABV7H140</accession>
<keyword evidence="1" id="KW-0472">Membrane</keyword>
<dbReference type="EMBL" id="JBHRTI010000002">
    <property type="protein sequence ID" value="MFC3146170.1"/>
    <property type="molecule type" value="Genomic_DNA"/>
</dbReference>
<sequence length="170" mass="18060">MKRLPISRLLETSVLSSMLGGAVGGALTSMAYFLSLGLPAADYPRPEGMLDAASNVIVGFLWIFVWAPIWGAPIGLAFGLVLGSPVLLALLARRWDNPWLTSALGAVVMLLVARAWGLWTGSRDENLVLLVLGASSAVAGWIAGFSATRRIERIKSEAATELPIARESSQ</sequence>
<evidence type="ECO:0000256" key="1">
    <source>
        <dbReference type="SAM" id="Phobius"/>
    </source>
</evidence>